<feature type="transmembrane region" description="Helical" evidence="3">
    <location>
        <begin position="105"/>
        <end position="125"/>
    </location>
</feature>
<comment type="caution">
    <text evidence="5">The sequence shown here is derived from an EMBL/GenBank/DDBJ whole genome shotgun (WGS) entry which is preliminary data.</text>
</comment>
<keyword evidence="3" id="KW-0472">Membrane</keyword>
<evidence type="ECO:0000259" key="4">
    <source>
        <dbReference type="PROSITE" id="PS50850"/>
    </source>
</evidence>
<proteinExistence type="inferred from homology"/>
<dbReference type="Pfam" id="PF07690">
    <property type="entry name" value="MFS_1"/>
    <property type="match status" value="1"/>
</dbReference>
<organism evidence="5 6">
    <name type="scientific">Exophiala aquamarina CBS 119918</name>
    <dbReference type="NCBI Taxonomy" id="1182545"/>
    <lineage>
        <taxon>Eukaryota</taxon>
        <taxon>Fungi</taxon>
        <taxon>Dikarya</taxon>
        <taxon>Ascomycota</taxon>
        <taxon>Pezizomycotina</taxon>
        <taxon>Eurotiomycetes</taxon>
        <taxon>Chaetothyriomycetidae</taxon>
        <taxon>Chaetothyriales</taxon>
        <taxon>Herpotrichiellaceae</taxon>
        <taxon>Exophiala</taxon>
    </lineage>
</organism>
<feature type="transmembrane region" description="Helical" evidence="3">
    <location>
        <begin position="131"/>
        <end position="154"/>
    </location>
</feature>
<dbReference type="InterPro" id="IPR011701">
    <property type="entry name" value="MFS"/>
</dbReference>
<keyword evidence="6" id="KW-1185">Reference proteome</keyword>
<comment type="subcellular location">
    <subcellularLocation>
        <location evidence="1">Membrane</location>
        <topology evidence="1">Multi-pass membrane protein</topology>
    </subcellularLocation>
</comment>
<dbReference type="GO" id="GO:0016020">
    <property type="term" value="C:membrane"/>
    <property type="evidence" value="ECO:0007669"/>
    <property type="project" value="UniProtKB-SubCell"/>
</dbReference>
<name>A0A072P467_9EURO</name>
<dbReference type="InterPro" id="IPR020846">
    <property type="entry name" value="MFS_dom"/>
</dbReference>
<evidence type="ECO:0000313" key="5">
    <source>
        <dbReference type="EMBL" id="KEF54884.1"/>
    </source>
</evidence>
<feature type="transmembrane region" description="Helical" evidence="3">
    <location>
        <begin position="78"/>
        <end position="98"/>
    </location>
</feature>
<evidence type="ECO:0000313" key="6">
    <source>
        <dbReference type="Proteomes" id="UP000027920"/>
    </source>
</evidence>
<dbReference type="RefSeq" id="XP_013257474.1">
    <property type="nucleotide sequence ID" value="XM_013402020.1"/>
</dbReference>
<reference evidence="5 6" key="1">
    <citation type="submission" date="2013-03" db="EMBL/GenBank/DDBJ databases">
        <title>The Genome Sequence of Exophiala aquamarina CBS 119918.</title>
        <authorList>
            <consortium name="The Broad Institute Genomics Platform"/>
            <person name="Cuomo C."/>
            <person name="de Hoog S."/>
            <person name="Gorbushina A."/>
            <person name="Walker B."/>
            <person name="Young S.K."/>
            <person name="Zeng Q."/>
            <person name="Gargeya S."/>
            <person name="Fitzgerald M."/>
            <person name="Haas B."/>
            <person name="Abouelleil A."/>
            <person name="Allen A.W."/>
            <person name="Alvarado L."/>
            <person name="Arachchi H.M."/>
            <person name="Berlin A.M."/>
            <person name="Chapman S.B."/>
            <person name="Gainer-Dewar J."/>
            <person name="Goldberg J."/>
            <person name="Griggs A."/>
            <person name="Gujja S."/>
            <person name="Hansen M."/>
            <person name="Howarth C."/>
            <person name="Imamovic A."/>
            <person name="Ireland A."/>
            <person name="Larimer J."/>
            <person name="McCowan C."/>
            <person name="Murphy C."/>
            <person name="Pearson M."/>
            <person name="Poon T.W."/>
            <person name="Priest M."/>
            <person name="Roberts A."/>
            <person name="Saif S."/>
            <person name="Shea T."/>
            <person name="Sisk P."/>
            <person name="Sykes S."/>
            <person name="Wortman J."/>
            <person name="Nusbaum C."/>
            <person name="Birren B."/>
        </authorList>
    </citation>
    <scope>NUCLEOTIDE SEQUENCE [LARGE SCALE GENOMIC DNA]</scope>
    <source>
        <strain evidence="5 6">CBS 119918</strain>
    </source>
</reference>
<dbReference type="GeneID" id="25284236"/>
<dbReference type="AlphaFoldDB" id="A0A072P467"/>
<dbReference type="HOGENOM" id="CLU_001265_1_2_1"/>
<feature type="transmembrane region" description="Helical" evidence="3">
    <location>
        <begin position="327"/>
        <end position="351"/>
    </location>
</feature>
<feature type="transmembrane region" description="Helical" evidence="3">
    <location>
        <begin position="32"/>
        <end position="58"/>
    </location>
</feature>
<protein>
    <recommendedName>
        <fullName evidence="4">Major facilitator superfamily (MFS) profile domain-containing protein</fullName>
    </recommendedName>
</protein>
<dbReference type="OrthoDB" id="6499973at2759"/>
<dbReference type="EMBL" id="AMGV01000009">
    <property type="protein sequence ID" value="KEF54884.1"/>
    <property type="molecule type" value="Genomic_DNA"/>
</dbReference>
<feature type="transmembrane region" description="Helical" evidence="3">
    <location>
        <begin position="193"/>
        <end position="215"/>
    </location>
</feature>
<evidence type="ECO:0000256" key="3">
    <source>
        <dbReference type="SAM" id="Phobius"/>
    </source>
</evidence>
<feature type="domain" description="Major facilitator superfamily (MFS) profile" evidence="4">
    <location>
        <begin position="236"/>
        <end position="427"/>
    </location>
</feature>
<dbReference type="InterPro" id="IPR050327">
    <property type="entry name" value="Proton-linked_MCT"/>
</dbReference>
<dbReference type="PANTHER" id="PTHR11360:SF315">
    <property type="entry name" value="TRANSPORTER MCH2-RELATED"/>
    <property type="match status" value="1"/>
</dbReference>
<comment type="similarity">
    <text evidence="2">Belongs to the major facilitator superfamily. Monocarboxylate porter (TC 2.A.1.13) family.</text>
</comment>
<dbReference type="GO" id="GO:0022857">
    <property type="term" value="F:transmembrane transporter activity"/>
    <property type="evidence" value="ECO:0007669"/>
    <property type="project" value="InterPro"/>
</dbReference>
<feature type="transmembrane region" description="Helical" evidence="3">
    <location>
        <begin position="303"/>
        <end position="321"/>
    </location>
</feature>
<dbReference type="Proteomes" id="UP000027920">
    <property type="component" value="Unassembled WGS sequence"/>
</dbReference>
<gene>
    <name evidence="5" type="ORF">A1O9_09327</name>
</gene>
<dbReference type="VEuPathDB" id="FungiDB:A1O9_09327"/>
<feature type="transmembrane region" description="Helical" evidence="3">
    <location>
        <begin position="394"/>
        <end position="414"/>
    </location>
</feature>
<sequence>MGADIGDEGEQVEVALSPNVASISLATDVEPLYGWVVCISLHFINAFTWGVIASFGVYLSYYISHETFIGTTNLEFTFVGGANFAAAMLCTPTVNLCIRQFGTHVPMYCGCFLFAGGFIAASFAVEFWQLVLSQGVLVGLGTGFVWLPATPLLPQWFNRNRSLAQGIAAAGSGIGGIVWSFSIVPMIENLSLAWSLRITGMVSFVVLLVASFLIRDRNEKIRPRIKAIDWDLLKRYNVWLLVGYTFFSILGYIVFIYTLSAFALSLGLTQSQAGIITGMLNVGTAIGRPFIGVVSDHYGRITTATALTASNCLMAFAIWIPTNSYGLLIFLGLVSGATSGIYWGTIAPLCAEVVDLKELPSGLGLMWLSVSMPSFFSEAIALEIRRPESGRPYLWPQIYTGLAFLVASLLLLELRRQKWGWRRERHR</sequence>
<evidence type="ECO:0000256" key="1">
    <source>
        <dbReference type="ARBA" id="ARBA00004141"/>
    </source>
</evidence>
<accession>A0A072P467</accession>
<dbReference type="SUPFAM" id="SSF103473">
    <property type="entry name" value="MFS general substrate transporter"/>
    <property type="match status" value="1"/>
</dbReference>
<dbReference type="PROSITE" id="PS50850">
    <property type="entry name" value="MFS"/>
    <property type="match status" value="1"/>
</dbReference>
<keyword evidence="3" id="KW-1133">Transmembrane helix</keyword>
<dbReference type="Gene3D" id="1.20.1250.20">
    <property type="entry name" value="MFS general substrate transporter like domains"/>
    <property type="match status" value="2"/>
</dbReference>
<dbReference type="InterPro" id="IPR036259">
    <property type="entry name" value="MFS_trans_sf"/>
</dbReference>
<feature type="transmembrane region" description="Helical" evidence="3">
    <location>
        <begin position="166"/>
        <end position="187"/>
    </location>
</feature>
<feature type="transmembrane region" description="Helical" evidence="3">
    <location>
        <begin position="236"/>
        <end position="259"/>
    </location>
</feature>
<evidence type="ECO:0000256" key="2">
    <source>
        <dbReference type="ARBA" id="ARBA00006727"/>
    </source>
</evidence>
<keyword evidence="3" id="KW-0812">Transmembrane</keyword>
<dbReference type="PANTHER" id="PTHR11360">
    <property type="entry name" value="MONOCARBOXYLATE TRANSPORTER"/>
    <property type="match status" value="1"/>
</dbReference>